<accession>A0A561END5</accession>
<evidence type="ECO:0000313" key="2">
    <source>
        <dbReference type="EMBL" id="TWE17133.1"/>
    </source>
</evidence>
<feature type="region of interest" description="Disordered" evidence="1">
    <location>
        <begin position="242"/>
        <end position="289"/>
    </location>
</feature>
<evidence type="ECO:0000256" key="1">
    <source>
        <dbReference type="SAM" id="MobiDB-lite"/>
    </source>
</evidence>
<dbReference type="EMBL" id="VIVR01000001">
    <property type="protein sequence ID" value="TWE17133.1"/>
    <property type="molecule type" value="Genomic_DNA"/>
</dbReference>
<keyword evidence="3" id="KW-1185">Reference proteome</keyword>
<dbReference type="Pfam" id="PF06810">
    <property type="entry name" value="Phage_scaffold"/>
    <property type="match status" value="1"/>
</dbReference>
<feature type="compositionally biased region" description="Basic and acidic residues" evidence="1">
    <location>
        <begin position="121"/>
        <end position="136"/>
    </location>
</feature>
<dbReference type="AlphaFoldDB" id="A0A561END5"/>
<feature type="region of interest" description="Disordered" evidence="1">
    <location>
        <begin position="1"/>
        <end position="136"/>
    </location>
</feature>
<comment type="caution">
    <text evidence="2">The sequence shown here is derived from an EMBL/GenBank/DDBJ whole genome shotgun (WGS) entry which is preliminary data.</text>
</comment>
<dbReference type="InterPro" id="IPR009636">
    <property type="entry name" value="SCAF"/>
</dbReference>
<feature type="compositionally biased region" description="Basic and acidic residues" evidence="1">
    <location>
        <begin position="270"/>
        <end position="282"/>
    </location>
</feature>
<dbReference type="RefSeq" id="WP_170290552.1">
    <property type="nucleotide sequence ID" value="NZ_BAAABR010000089.1"/>
</dbReference>
<feature type="compositionally biased region" description="Acidic residues" evidence="1">
    <location>
        <begin position="51"/>
        <end position="87"/>
    </location>
</feature>
<reference evidence="2 3" key="1">
    <citation type="submission" date="2019-06" db="EMBL/GenBank/DDBJ databases">
        <title>Sequencing the genomes of 1000 actinobacteria strains.</title>
        <authorList>
            <person name="Klenk H.-P."/>
        </authorList>
    </citation>
    <scope>NUCLEOTIDE SEQUENCE [LARGE SCALE GENOMIC DNA]</scope>
    <source>
        <strain evidence="2 3">DSM 41649</strain>
    </source>
</reference>
<organism evidence="2 3">
    <name type="scientific">Kitasatospora atroaurantiaca</name>
    <dbReference type="NCBI Taxonomy" id="285545"/>
    <lineage>
        <taxon>Bacteria</taxon>
        <taxon>Bacillati</taxon>
        <taxon>Actinomycetota</taxon>
        <taxon>Actinomycetes</taxon>
        <taxon>Kitasatosporales</taxon>
        <taxon>Streptomycetaceae</taxon>
        <taxon>Kitasatospora</taxon>
    </lineage>
</organism>
<sequence length="289" mass="31048">MTATPVMEAAVDAPVIGAPAPARPSISQPPWAVLGHRADGRPIRPIAGGAPDDDDTDVDLDEDTDPDPEPDADPDEDTDPDDTDDTEPGPAAAKPKPGPRKTTTPQPAAAAAAGEEWTPPSRDEHERMRRTLAARKAEKLDLQRQLNELRARTAEAETESEKAIREAAEQGEKKFKAPLVRTAARAALIQAGALAAIDPSDKEKGEARIRRLLKLVDMDDVSVDSDTGEVLGLEDQIEAMQADYPELFAKPAPEPQKLKPRPTAAPKNPAPEKPKPSWERHAASALRQS</sequence>
<gene>
    <name evidence="2" type="ORF">FB465_2138</name>
</gene>
<dbReference type="Proteomes" id="UP000318416">
    <property type="component" value="Unassembled WGS sequence"/>
</dbReference>
<evidence type="ECO:0000313" key="3">
    <source>
        <dbReference type="Proteomes" id="UP000318416"/>
    </source>
</evidence>
<feature type="compositionally biased region" description="Low complexity" evidence="1">
    <location>
        <begin position="88"/>
        <end position="113"/>
    </location>
</feature>
<proteinExistence type="predicted"/>
<evidence type="ECO:0008006" key="4">
    <source>
        <dbReference type="Google" id="ProtNLM"/>
    </source>
</evidence>
<protein>
    <recommendedName>
        <fullName evidence="4">Minor structural protein GP20</fullName>
    </recommendedName>
</protein>
<name>A0A561END5_9ACTN</name>